<feature type="domain" description="CAAX prenyl protease 2/Lysostaphin resistance protein A-like" evidence="2">
    <location>
        <begin position="209"/>
        <end position="298"/>
    </location>
</feature>
<evidence type="ECO:0000259" key="2">
    <source>
        <dbReference type="Pfam" id="PF02517"/>
    </source>
</evidence>
<feature type="transmembrane region" description="Helical" evidence="1">
    <location>
        <begin position="139"/>
        <end position="157"/>
    </location>
</feature>
<feature type="transmembrane region" description="Helical" evidence="1">
    <location>
        <begin position="169"/>
        <end position="190"/>
    </location>
</feature>
<dbReference type="Proteomes" id="UP001074446">
    <property type="component" value="Unassembled WGS sequence"/>
</dbReference>
<evidence type="ECO:0000256" key="1">
    <source>
        <dbReference type="SAM" id="Phobius"/>
    </source>
</evidence>
<evidence type="ECO:0000313" key="3">
    <source>
        <dbReference type="EMBL" id="MCZ3367494.1"/>
    </source>
</evidence>
<dbReference type="GO" id="GO:0004175">
    <property type="term" value="F:endopeptidase activity"/>
    <property type="evidence" value="ECO:0007669"/>
    <property type="project" value="UniProtKB-ARBA"/>
</dbReference>
<feature type="transmembrane region" description="Helical" evidence="1">
    <location>
        <begin position="298"/>
        <end position="315"/>
    </location>
</feature>
<feature type="transmembrane region" description="Helical" evidence="1">
    <location>
        <begin position="239"/>
        <end position="260"/>
    </location>
</feature>
<dbReference type="Proteomes" id="UP001068021">
    <property type="component" value="Unassembled WGS sequence"/>
</dbReference>
<evidence type="ECO:0000313" key="5">
    <source>
        <dbReference type="Proteomes" id="UP001068021"/>
    </source>
</evidence>
<dbReference type="EMBL" id="JAPVER010000020">
    <property type="protein sequence ID" value="MCZ3367494.1"/>
    <property type="molecule type" value="Genomic_DNA"/>
</dbReference>
<dbReference type="Pfam" id="PF02517">
    <property type="entry name" value="Rce1-like"/>
    <property type="match status" value="1"/>
</dbReference>
<proteinExistence type="predicted"/>
<feature type="transmembrane region" description="Helical" evidence="1">
    <location>
        <begin position="266"/>
        <end position="291"/>
    </location>
</feature>
<gene>
    <name evidence="4" type="ORF">O3H35_11995</name>
    <name evidence="3" type="ORF">O3H54_16495</name>
</gene>
<comment type="caution">
    <text evidence="4">The sequence shown here is derived from an EMBL/GenBank/DDBJ whole genome shotgun (WGS) entry which is preliminary data.</text>
</comment>
<protein>
    <submittedName>
        <fullName evidence="4">Type II CAAX endopeptidase family protein</fullName>
    </submittedName>
</protein>
<feature type="transmembrane region" description="Helical" evidence="1">
    <location>
        <begin position="210"/>
        <end position="227"/>
    </location>
</feature>
<feature type="transmembrane region" description="Helical" evidence="1">
    <location>
        <begin position="113"/>
        <end position="133"/>
    </location>
</feature>
<feature type="transmembrane region" description="Helical" evidence="1">
    <location>
        <begin position="89"/>
        <end position="106"/>
    </location>
</feature>
<keyword evidence="1" id="KW-0812">Transmembrane</keyword>
<dbReference type="RefSeq" id="WP_245611240.1">
    <property type="nucleotide sequence ID" value="NZ_JAPVER010000020.1"/>
</dbReference>
<keyword evidence="1" id="KW-1133">Transmembrane helix</keyword>
<organism evidence="4">
    <name type="scientific">Methanobacterium veterum</name>
    <dbReference type="NCBI Taxonomy" id="408577"/>
    <lineage>
        <taxon>Archaea</taxon>
        <taxon>Methanobacteriati</taxon>
        <taxon>Methanobacteriota</taxon>
        <taxon>Methanomada group</taxon>
        <taxon>Methanobacteria</taxon>
        <taxon>Methanobacteriales</taxon>
        <taxon>Methanobacteriaceae</taxon>
        <taxon>Methanobacterium</taxon>
    </lineage>
</organism>
<evidence type="ECO:0000313" key="4">
    <source>
        <dbReference type="EMBL" id="MCZ3373358.1"/>
    </source>
</evidence>
<dbReference type="AlphaFoldDB" id="A0A9E5A8K2"/>
<keyword evidence="1" id="KW-0472">Membrane</keyword>
<accession>A0A9E5A8K2</accession>
<dbReference type="GO" id="GO:0080120">
    <property type="term" value="P:CAAX-box protein maturation"/>
    <property type="evidence" value="ECO:0007669"/>
    <property type="project" value="UniProtKB-ARBA"/>
</dbReference>
<reference evidence="4" key="1">
    <citation type="submission" date="2022-12" db="EMBL/GenBank/DDBJ databases">
        <title>Reclassification of two methanogenic archaea species isolated from the Kolyma lowland permafrost.</title>
        <authorList>
            <person name="Trubitsyn V.E."/>
            <person name="Rivkina E.M."/>
            <person name="Shcherbakova V.A."/>
        </authorList>
    </citation>
    <scope>NUCLEOTIDE SEQUENCE</scope>
    <source>
        <strain evidence="3">M2</strain>
        <strain evidence="4">MK4</strain>
    </source>
</reference>
<dbReference type="EMBL" id="JAPVES010000030">
    <property type="protein sequence ID" value="MCZ3373358.1"/>
    <property type="molecule type" value="Genomic_DNA"/>
</dbReference>
<feature type="transmembrane region" description="Helical" evidence="1">
    <location>
        <begin position="63"/>
        <end position="83"/>
    </location>
</feature>
<dbReference type="InterPro" id="IPR003675">
    <property type="entry name" value="Rce1/LyrA-like_dom"/>
</dbReference>
<keyword evidence="5" id="KW-1185">Reference proteome</keyword>
<name>A0A9E5A8K2_9EURY</name>
<sequence length="319" mass="36145">MDKKGSKTALKTEITHYGIKEESFLKELKMSDIESQEREIRVRKIITDLEDKQIKFKWFKKEVLILTIYLMAIIAAEIVTAHYSVEYGLIMHTIILSALLINSSVTHSTKFSYLLRSMMILPMIRIIGLTIPLMQVSELYWFPVIAIPLFAASFVLMRSQKLTRKNVGLVLGNIPVQLAIALSGVVLGFIEYLILKPQPLISSLNLETVLFASMILIVSTGFAEELLFRGILQKNAEKILGNIWGLLYVSILFTALHIGWNSTLDLIFVFSVALFYGYTFQKTGSLFGITFSHGISNTFLFLVMPFIFPILMPYINSVL</sequence>